<dbReference type="Proteomes" id="UP000698222">
    <property type="component" value="Unassembled WGS sequence"/>
</dbReference>
<feature type="region of interest" description="Disordered" evidence="1">
    <location>
        <begin position="372"/>
        <end position="609"/>
    </location>
</feature>
<feature type="compositionally biased region" description="Low complexity" evidence="1">
    <location>
        <begin position="459"/>
        <end position="476"/>
    </location>
</feature>
<dbReference type="Pfam" id="PF01408">
    <property type="entry name" value="GFO_IDH_MocA"/>
    <property type="match status" value="1"/>
</dbReference>
<dbReference type="SUPFAM" id="SSF51735">
    <property type="entry name" value="NAD(P)-binding Rossmann-fold domains"/>
    <property type="match status" value="1"/>
</dbReference>
<feature type="compositionally biased region" description="Acidic residues" evidence="1">
    <location>
        <begin position="378"/>
        <end position="390"/>
    </location>
</feature>
<accession>A0ABS4YIU1</accession>
<dbReference type="PANTHER" id="PTHR43377">
    <property type="entry name" value="BILIVERDIN REDUCTASE A"/>
    <property type="match status" value="1"/>
</dbReference>
<dbReference type="InterPro" id="IPR036291">
    <property type="entry name" value="NAD(P)-bd_dom_sf"/>
</dbReference>
<evidence type="ECO:0000313" key="3">
    <source>
        <dbReference type="EMBL" id="MBP2408715.1"/>
    </source>
</evidence>
<comment type="caution">
    <text evidence="3">The sequence shown here is derived from an EMBL/GenBank/DDBJ whole genome shotgun (WGS) entry which is preliminary data.</text>
</comment>
<evidence type="ECO:0000256" key="1">
    <source>
        <dbReference type="SAM" id="MobiDB-lite"/>
    </source>
</evidence>
<dbReference type="Gene3D" id="3.40.50.720">
    <property type="entry name" value="NAD(P)-binding Rossmann-like Domain"/>
    <property type="match status" value="1"/>
</dbReference>
<dbReference type="InterPro" id="IPR000683">
    <property type="entry name" value="Gfo/Idh/MocA-like_OxRdtase_N"/>
</dbReference>
<proteinExistence type="predicted"/>
<name>A0ABS4YIU1_9MICO</name>
<organism evidence="3 4">
    <name type="scientific">Brachybacterium fresconis</name>
    <dbReference type="NCBI Taxonomy" id="173363"/>
    <lineage>
        <taxon>Bacteria</taxon>
        <taxon>Bacillati</taxon>
        <taxon>Actinomycetota</taxon>
        <taxon>Actinomycetes</taxon>
        <taxon>Micrococcales</taxon>
        <taxon>Dermabacteraceae</taxon>
        <taxon>Brachybacterium</taxon>
    </lineage>
</organism>
<protein>
    <submittedName>
        <fullName evidence="3">Dehydrogenase</fullName>
    </submittedName>
</protein>
<feature type="compositionally biased region" description="Low complexity" evidence="1">
    <location>
        <begin position="391"/>
        <end position="401"/>
    </location>
</feature>
<reference evidence="3 4" key="1">
    <citation type="submission" date="2021-03" db="EMBL/GenBank/DDBJ databases">
        <title>Sequencing the genomes of 1000 actinobacteria strains.</title>
        <authorList>
            <person name="Klenk H.-P."/>
        </authorList>
    </citation>
    <scope>NUCLEOTIDE SEQUENCE [LARGE SCALE GENOMIC DNA]</scope>
    <source>
        <strain evidence="3 4">DSM 14564</strain>
    </source>
</reference>
<dbReference type="RefSeq" id="WP_209889575.1">
    <property type="nucleotide sequence ID" value="NZ_BAAAJV010000005.1"/>
</dbReference>
<dbReference type="InterPro" id="IPR051450">
    <property type="entry name" value="Gfo/Idh/MocA_Oxidoreductases"/>
</dbReference>
<evidence type="ECO:0000259" key="2">
    <source>
        <dbReference type="Pfam" id="PF01408"/>
    </source>
</evidence>
<evidence type="ECO:0000313" key="4">
    <source>
        <dbReference type="Proteomes" id="UP000698222"/>
    </source>
</evidence>
<feature type="compositionally biased region" description="Low complexity" evidence="1">
    <location>
        <begin position="409"/>
        <end position="439"/>
    </location>
</feature>
<dbReference type="EMBL" id="JAGIOC010000001">
    <property type="protein sequence ID" value="MBP2408715.1"/>
    <property type="molecule type" value="Genomic_DNA"/>
</dbReference>
<sequence length="609" mass="64241">MPKTLNIAVIGAGTMAQAVHLPVLRRRWDRFAVTALVDHSPRRRRESSEVWGLDEDVRYESVADLITAVRAKTVSVDAAVLSTDGLHAEDLLQLMRRGIPVLVEPPLGYSAEEIAKVADFERMTGRPLLMMAYPQQYDDSVQRMSEQIALKDLRMVDHEVLMPASQPLFGGAHVTTSSYDLPSEVRTQRRSELQAAVVAGSGDGATQRDRDLYVKGLLTGVAHQMAVLEATYGPITDLVAVRHWPKGVIPGSIELLGSLGGGAQVRLVWHYLPFAPEYSEHIEVLSARRRMRVELPAPSHGDRRSTVALREKKSGVVQETGTTATKGSAELMWDAFHAFVEKGTAPISGAEQARAQVTLLREVLATIVAADGRSIDKDPEEEAESEEEAAEAGSDGEAVGSDGEAVGSDGEATTSDDAATADDSTATAAVEATTPGAPTMTTVGSATTHGEAGEHAASERASPAPEPAAETLEQAEVAPTPDAEERTAPAGTQMTEQLPSAAEISALEETRGSDPEESGAAATEAGNPAAPPAQESRTASAGEGDRAASTAQEDRTTASAAEPGDVWNLETPTESTWPPTAGTTRPATPGDSTADDGTTSAERPEDPTR</sequence>
<keyword evidence="4" id="KW-1185">Reference proteome</keyword>
<feature type="compositionally biased region" description="Low complexity" evidence="1">
    <location>
        <begin position="578"/>
        <end position="590"/>
    </location>
</feature>
<gene>
    <name evidence="3" type="ORF">JOF44_001618</name>
</gene>
<feature type="domain" description="Gfo/Idh/MocA-like oxidoreductase N-terminal" evidence="2">
    <location>
        <begin position="5"/>
        <end position="128"/>
    </location>
</feature>
<dbReference type="PANTHER" id="PTHR43377:SF1">
    <property type="entry name" value="BILIVERDIN REDUCTASE A"/>
    <property type="match status" value="1"/>
</dbReference>